<dbReference type="Pfam" id="PF00512">
    <property type="entry name" value="HisKA"/>
    <property type="match status" value="1"/>
</dbReference>
<dbReference type="InterPro" id="IPR003660">
    <property type="entry name" value="HAMP_dom"/>
</dbReference>
<dbReference type="SUPFAM" id="SSF55874">
    <property type="entry name" value="ATPase domain of HSP90 chaperone/DNA topoisomerase II/histidine kinase"/>
    <property type="match status" value="1"/>
</dbReference>
<dbReference type="Gene3D" id="1.10.287.130">
    <property type="match status" value="1"/>
</dbReference>
<evidence type="ECO:0000256" key="1">
    <source>
        <dbReference type="ARBA" id="ARBA00000085"/>
    </source>
</evidence>
<feature type="domain" description="Histidine kinase" evidence="16">
    <location>
        <begin position="274"/>
        <end position="481"/>
    </location>
</feature>
<evidence type="ECO:0000256" key="15">
    <source>
        <dbReference type="SAM" id="Phobius"/>
    </source>
</evidence>
<dbReference type="EMBL" id="AMEZ01000029">
    <property type="protein sequence ID" value="EKY27884.1"/>
    <property type="molecule type" value="Genomic_DNA"/>
</dbReference>
<comment type="caution">
    <text evidence="18">The sequence shown here is derived from an EMBL/GenBank/DDBJ whole genome shotgun (WGS) entry which is preliminary data.</text>
</comment>
<evidence type="ECO:0000256" key="13">
    <source>
        <dbReference type="ARBA" id="ARBA00023136"/>
    </source>
</evidence>
<proteinExistence type="predicted"/>
<dbReference type="InterPro" id="IPR050398">
    <property type="entry name" value="HssS/ArlS-like"/>
</dbReference>
<evidence type="ECO:0000256" key="7">
    <source>
        <dbReference type="ARBA" id="ARBA00022692"/>
    </source>
</evidence>
<dbReference type="STRING" id="545697.HMPREF0216_01129"/>
<dbReference type="PROSITE" id="PS50885">
    <property type="entry name" value="HAMP"/>
    <property type="match status" value="1"/>
</dbReference>
<feature type="transmembrane region" description="Helical" evidence="15">
    <location>
        <begin position="179"/>
        <end position="199"/>
    </location>
</feature>
<dbReference type="PANTHER" id="PTHR45528:SF1">
    <property type="entry name" value="SENSOR HISTIDINE KINASE CPXA"/>
    <property type="match status" value="1"/>
</dbReference>
<feature type="coiled-coil region" evidence="14">
    <location>
        <begin position="237"/>
        <end position="264"/>
    </location>
</feature>
<evidence type="ECO:0000256" key="5">
    <source>
        <dbReference type="ARBA" id="ARBA00022553"/>
    </source>
</evidence>
<dbReference type="PROSITE" id="PS50109">
    <property type="entry name" value="HIS_KIN"/>
    <property type="match status" value="1"/>
</dbReference>
<comment type="subcellular location">
    <subcellularLocation>
        <location evidence="2">Cell membrane</location>
        <topology evidence="2">Multi-pass membrane protein</topology>
    </subcellularLocation>
</comment>
<feature type="transmembrane region" description="Helical" evidence="15">
    <location>
        <begin position="12"/>
        <end position="34"/>
    </location>
</feature>
<keyword evidence="11 15" id="KW-1133">Transmembrane helix</keyword>
<keyword evidence="12" id="KW-0902">Two-component regulatory system</keyword>
<keyword evidence="6" id="KW-0808">Transferase</keyword>
<keyword evidence="13 15" id="KW-0472">Membrane</keyword>
<dbReference type="Gene3D" id="6.10.340.10">
    <property type="match status" value="1"/>
</dbReference>
<dbReference type="InterPro" id="IPR036890">
    <property type="entry name" value="HATPase_C_sf"/>
</dbReference>
<evidence type="ECO:0000313" key="18">
    <source>
        <dbReference type="EMBL" id="EKY27884.1"/>
    </source>
</evidence>
<dbReference type="GO" id="GO:0005524">
    <property type="term" value="F:ATP binding"/>
    <property type="evidence" value="ECO:0007669"/>
    <property type="project" value="UniProtKB-KW"/>
</dbReference>
<dbReference type="GeneID" id="83011653"/>
<dbReference type="SUPFAM" id="SSF47384">
    <property type="entry name" value="Homodimeric domain of signal transducing histidine kinase"/>
    <property type="match status" value="1"/>
</dbReference>
<keyword evidence="7 15" id="KW-0812">Transmembrane</keyword>
<dbReference type="SUPFAM" id="SSF158472">
    <property type="entry name" value="HAMP domain-like"/>
    <property type="match status" value="1"/>
</dbReference>
<evidence type="ECO:0000256" key="6">
    <source>
        <dbReference type="ARBA" id="ARBA00022679"/>
    </source>
</evidence>
<accession>L1QIP4</accession>
<evidence type="ECO:0000256" key="9">
    <source>
        <dbReference type="ARBA" id="ARBA00022777"/>
    </source>
</evidence>
<evidence type="ECO:0000256" key="14">
    <source>
        <dbReference type="SAM" id="Coils"/>
    </source>
</evidence>
<dbReference type="SMART" id="SM00388">
    <property type="entry name" value="HisKA"/>
    <property type="match status" value="1"/>
</dbReference>
<evidence type="ECO:0000256" key="2">
    <source>
        <dbReference type="ARBA" id="ARBA00004651"/>
    </source>
</evidence>
<name>L1QIP4_9CLOT</name>
<evidence type="ECO:0000259" key="16">
    <source>
        <dbReference type="PROSITE" id="PS50109"/>
    </source>
</evidence>
<evidence type="ECO:0000313" key="19">
    <source>
        <dbReference type="Proteomes" id="UP000010420"/>
    </source>
</evidence>
<dbReference type="InterPro" id="IPR003594">
    <property type="entry name" value="HATPase_dom"/>
</dbReference>
<keyword evidence="8" id="KW-0547">Nucleotide-binding</keyword>
<dbReference type="PATRIC" id="fig|545697.3.peg.1109"/>
<organism evidence="18 19">
    <name type="scientific">Clostridium celatum DSM 1785</name>
    <dbReference type="NCBI Taxonomy" id="545697"/>
    <lineage>
        <taxon>Bacteria</taxon>
        <taxon>Bacillati</taxon>
        <taxon>Bacillota</taxon>
        <taxon>Clostridia</taxon>
        <taxon>Eubacteriales</taxon>
        <taxon>Clostridiaceae</taxon>
        <taxon>Clostridium</taxon>
    </lineage>
</organism>
<dbReference type="SMART" id="SM00387">
    <property type="entry name" value="HATPase_c"/>
    <property type="match status" value="1"/>
</dbReference>
<evidence type="ECO:0000256" key="11">
    <source>
        <dbReference type="ARBA" id="ARBA00022989"/>
    </source>
</evidence>
<dbReference type="InterPro" id="IPR036097">
    <property type="entry name" value="HisK_dim/P_sf"/>
</dbReference>
<dbReference type="CDD" id="cd00082">
    <property type="entry name" value="HisKA"/>
    <property type="match status" value="1"/>
</dbReference>
<evidence type="ECO:0000256" key="8">
    <source>
        <dbReference type="ARBA" id="ARBA00022741"/>
    </source>
</evidence>
<dbReference type="CDD" id="cd00075">
    <property type="entry name" value="HATPase"/>
    <property type="match status" value="1"/>
</dbReference>
<dbReference type="AlphaFoldDB" id="L1QIP4"/>
<evidence type="ECO:0000256" key="4">
    <source>
        <dbReference type="ARBA" id="ARBA00022475"/>
    </source>
</evidence>
<dbReference type="InterPro" id="IPR003661">
    <property type="entry name" value="HisK_dim/P_dom"/>
</dbReference>
<dbReference type="EC" id="2.7.13.3" evidence="3"/>
<evidence type="ECO:0000256" key="3">
    <source>
        <dbReference type="ARBA" id="ARBA00012438"/>
    </source>
</evidence>
<comment type="catalytic activity">
    <reaction evidence="1">
        <text>ATP + protein L-histidine = ADP + protein N-phospho-L-histidine.</text>
        <dbReference type="EC" id="2.7.13.3"/>
    </reaction>
</comment>
<protein>
    <recommendedName>
        <fullName evidence="3">histidine kinase</fullName>
        <ecNumber evidence="3">2.7.13.3</ecNumber>
    </recommendedName>
</protein>
<dbReference type="Pfam" id="PF02518">
    <property type="entry name" value="HATPase_c"/>
    <property type="match status" value="1"/>
</dbReference>
<evidence type="ECO:0000256" key="10">
    <source>
        <dbReference type="ARBA" id="ARBA00022840"/>
    </source>
</evidence>
<dbReference type="Proteomes" id="UP000010420">
    <property type="component" value="Unassembled WGS sequence"/>
</dbReference>
<keyword evidence="5" id="KW-0597">Phosphoprotein</keyword>
<dbReference type="InterPro" id="IPR005467">
    <property type="entry name" value="His_kinase_dom"/>
</dbReference>
<dbReference type="GO" id="GO:0005886">
    <property type="term" value="C:plasma membrane"/>
    <property type="evidence" value="ECO:0007669"/>
    <property type="project" value="UniProtKB-SubCell"/>
</dbReference>
<keyword evidence="14" id="KW-0175">Coiled coil</keyword>
<keyword evidence="10" id="KW-0067">ATP-binding</keyword>
<dbReference type="PANTHER" id="PTHR45528">
    <property type="entry name" value="SENSOR HISTIDINE KINASE CPXA"/>
    <property type="match status" value="1"/>
</dbReference>
<gene>
    <name evidence="18" type="ORF">HMPREF0216_01129</name>
</gene>
<reference evidence="18 19" key="1">
    <citation type="submission" date="2012-05" db="EMBL/GenBank/DDBJ databases">
        <authorList>
            <person name="Weinstock G."/>
            <person name="Sodergren E."/>
            <person name="Lobos E.A."/>
            <person name="Fulton L."/>
            <person name="Fulton R."/>
            <person name="Courtney L."/>
            <person name="Fronick C."/>
            <person name="O'Laughlin M."/>
            <person name="Godfrey J."/>
            <person name="Wilson R.M."/>
            <person name="Miner T."/>
            <person name="Farmer C."/>
            <person name="Delehaunty K."/>
            <person name="Cordes M."/>
            <person name="Minx P."/>
            <person name="Tomlinson C."/>
            <person name="Chen J."/>
            <person name="Wollam A."/>
            <person name="Pepin K.H."/>
            <person name="Bhonagiri V."/>
            <person name="Zhang X."/>
            <person name="Suruliraj S."/>
            <person name="Warren W."/>
            <person name="Mitreva M."/>
            <person name="Mardis E.R."/>
            <person name="Wilson R.K."/>
        </authorList>
    </citation>
    <scope>NUCLEOTIDE SEQUENCE [LARGE SCALE GENOMIC DNA]</scope>
    <source>
        <strain evidence="18 19">DSM 1785</strain>
    </source>
</reference>
<dbReference type="CDD" id="cd06225">
    <property type="entry name" value="HAMP"/>
    <property type="match status" value="1"/>
</dbReference>
<evidence type="ECO:0000256" key="12">
    <source>
        <dbReference type="ARBA" id="ARBA00023012"/>
    </source>
</evidence>
<sequence>MMNKLKLFSKTYIFTMGIISVIILISNVLIYLALPKVYVNNKQKEADKIIEDLIEQVNKSDNKESFKIAKNFAEKYNIQVLLTIGDEKRVFQGLHKVDIYVNEEEITENSLIIPNLSGENIIESFDDENGEIFGQYININNLSIIKSRDFKKSNDVNGSAKIVMDLESFTETRDIILKILPYSIFISLLIALIASYIYARKITTPIKEICDVTKKMENLNKEAFCEVKTEDEIGILAANVNSLYENLLNTIVSLEEEIKNVSESEKIKVDFLRSASHELKTPLMSMYIMIENMLYDIGKYKNHYIYLEKCKDIVSELSKMVQEILDTSKLNIINNKNESVLDLGSLVQKNIEPYKLIAKSKKINIKMNLKESFNIKVDEKLFTKAISNIISNAVNYTDEGKEIRIYIKDKKLIIENDCKPISEEHLAHIFEAFYRVDFDRNKSSGGNGLGLYIVQQILKMYNLDYSFKSILTGMSFEVDFN</sequence>
<keyword evidence="4" id="KW-1003">Cell membrane</keyword>
<evidence type="ECO:0000259" key="17">
    <source>
        <dbReference type="PROSITE" id="PS50885"/>
    </source>
</evidence>
<dbReference type="HOGENOM" id="CLU_000445_89_6_9"/>
<dbReference type="Gene3D" id="3.30.565.10">
    <property type="entry name" value="Histidine kinase-like ATPase, C-terminal domain"/>
    <property type="match status" value="1"/>
</dbReference>
<keyword evidence="9 18" id="KW-0418">Kinase</keyword>
<keyword evidence="19" id="KW-1185">Reference proteome</keyword>
<dbReference type="GO" id="GO:0000155">
    <property type="term" value="F:phosphorelay sensor kinase activity"/>
    <property type="evidence" value="ECO:0007669"/>
    <property type="project" value="InterPro"/>
</dbReference>
<dbReference type="eggNOG" id="COG5002">
    <property type="taxonomic scope" value="Bacteria"/>
</dbReference>
<feature type="domain" description="HAMP" evidence="17">
    <location>
        <begin position="200"/>
        <end position="252"/>
    </location>
</feature>
<dbReference type="RefSeq" id="WP_005211996.1">
    <property type="nucleotide sequence ID" value="NZ_KB291621.1"/>
</dbReference>